<feature type="domain" description="Fructose-1-6-bisphosphatase class 1 C-terminal" evidence="12">
    <location>
        <begin position="188"/>
        <end position="309"/>
    </location>
</feature>
<dbReference type="InterPro" id="IPR044015">
    <property type="entry name" value="FBPase_C_dom"/>
</dbReference>
<dbReference type="Proteomes" id="UP000451471">
    <property type="component" value="Unassembled WGS sequence"/>
</dbReference>
<feature type="binding site" evidence="9">
    <location>
        <position position="99"/>
    </location>
    <ligand>
        <name>Mg(2+)</name>
        <dbReference type="ChEBI" id="CHEBI:18420"/>
        <label>2</label>
    </ligand>
</feature>
<feature type="domain" description="Fructose-1-6-bisphosphatase class I N-terminal" evidence="11">
    <location>
        <begin position="38"/>
        <end position="155"/>
    </location>
</feature>
<dbReference type="InterPro" id="IPR020548">
    <property type="entry name" value="Fructose_bisphosphatase_AS"/>
</dbReference>
<feature type="binding site" evidence="9">
    <location>
        <begin position="99"/>
        <end position="102"/>
    </location>
    <ligand>
        <name>substrate</name>
    </ligand>
</feature>
<protein>
    <recommendedName>
        <fullName evidence="9">Fructose-1,6-bisphosphatase class 1</fullName>
        <shortName evidence="9">FBPase class 1</shortName>
        <ecNumber evidence="9">3.1.3.11</ecNumber>
    </recommendedName>
    <alternativeName>
        <fullName evidence="9">D-fructose-1,6-bisphosphate 1-phosphohydrolase class 1</fullName>
    </alternativeName>
</protein>
<dbReference type="GO" id="GO:0006094">
    <property type="term" value="P:gluconeogenesis"/>
    <property type="evidence" value="ECO:0007669"/>
    <property type="project" value="UniProtKB-UniRule"/>
</dbReference>
<proteinExistence type="inferred from homology"/>
<evidence type="ECO:0000256" key="1">
    <source>
        <dbReference type="ARBA" id="ARBA00001273"/>
    </source>
</evidence>
<name>A0A6B0GM84_9EURY</name>
<comment type="cofactor">
    <cofactor evidence="9">
        <name>Mg(2+)</name>
        <dbReference type="ChEBI" id="CHEBI:18420"/>
    </cofactor>
    <text evidence="9">Binds 2 magnesium ions per subunit.</text>
</comment>
<dbReference type="InterPro" id="IPR000146">
    <property type="entry name" value="FBPase_class-1"/>
</dbReference>
<dbReference type="EMBL" id="WSZK01000006">
    <property type="protein sequence ID" value="MWG33245.1"/>
    <property type="molecule type" value="Genomic_DNA"/>
</dbReference>
<feature type="binding site" evidence="9">
    <location>
        <position position="259"/>
    </location>
    <ligand>
        <name>Mg(2+)</name>
        <dbReference type="ChEBI" id="CHEBI:18420"/>
        <label>2</label>
    </ligand>
</feature>
<feature type="binding site" evidence="9">
    <location>
        <position position="98"/>
    </location>
    <ligand>
        <name>Mg(2+)</name>
        <dbReference type="ChEBI" id="CHEBI:18420"/>
        <label>1</label>
    </ligand>
</feature>
<organism evidence="13 14">
    <name type="scientific">Halomarina oriensis</name>
    <dbReference type="NCBI Taxonomy" id="671145"/>
    <lineage>
        <taxon>Archaea</taxon>
        <taxon>Methanobacteriati</taxon>
        <taxon>Methanobacteriota</taxon>
        <taxon>Stenosarchaea group</taxon>
        <taxon>Halobacteria</taxon>
        <taxon>Halobacteriales</taxon>
        <taxon>Natronomonadaceae</taxon>
        <taxon>Halomarina</taxon>
    </lineage>
</organism>
<dbReference type="Gene3D" id="3.30.540.10">
    <property type="entry name" value="Fructose-1,6-Bisphosphatase, subunit A, domain 1"/>
    <property type="match status" value="1"/>
</dbReference>
<dbReference type="GO" id="GO:0006002">
    <property type="term" value="P:fructose 6-phosphate metabolic process"/>
    <property type="evidence" value="ECO:0007669"/>
    <property type="project" value="TreeGrafter"/>
</dbReference>
<keyword evidence="5 9" id="KW-0479">Metal-binding</keyword>
<evidence type="ECO:0000256" key="5">
    <source>
        <dbReference type="ARBA" id="ARBA00022723"/>
    </source>
</evidence>
<dbReference type="OrthoDB" id="146513at2157"/>
<dbReference type="InterPro" id="IPR028343">
    <property type="entry name" value="FBPtase"/>
</dbReference>
<evidence type="ECO:0000256" key="3">
    <source>
        <dbReference type="ARBA" id="ARBA00010941"/>
    </source>
</evidence>
<comment type="caution">
    <text evidence="13">The sequence shown here is derived from an EMBL/GenBank/DDBJ whole genome shotgun (WGS) entry which is preliminary data.</text>
</comment>
<dbReference type="GO" id="GO:0030388">
    <property type="term" value="P:fructose 1,6-bisphosphate metabolic process"/>
    <property type="evidence" value="ECO:0007669"/>
    <property type="project" value="TreeGrafter"/>
</dbReference>
<dbReference type="Pfam" id="PF00316">
    <property type="entry name" value="FBPase"/>
    <property type="match status" value="1"/>
</dbReference>
<dbReference type="Pfam" id="PF18913">
    <property type="entry name" value="FBPase_C"/>
    <property type="match status" value="1"/>
</dbReference>
<evidence type="ECO:0000259" key="12">
    <source>
        <dbReference type="Pfam" id="PF18913"/>
    </source>
</evidence>
<evidence type="ECO:0000259" key="11">
    <source>
        <dbReference type="Pfam" id="PF00316"/>
    </source>
</evidence>
<dbReference type="EC" id="3.1.3.11" evidence="9"/>
<feature type="binding site" evidence="9">
    <location>
        <position position="75"/>
    </location>
    <ligand>
        <name>Mg(2+)</name>
        <dbReference type="ChEBI" id="CHEBI:18420"/>
        <label>1</label>
    </ligand>
</feature>
<dbReference type="GO" id="GO:0006000">
    <property type="term" value="P:fructose metabolic process"/>
    <property type="evidence" value="ECO:0007669"/>
    <property type="project" value="TreeGrafter"/>
</dbReference>
<evidence type="ECO:0000256" key="2">
    <source>
        <dbReference type="ARBA" id="ARBA00005215"/>
    </source>
</evidence>
<gene>
    <name evidence="9" type="primary">fbp</name>
    <name evidence="13" type="ORF">GQS65_01855</name>
</gene>
<comment type="similarity">
    <text evidence="3 9 10">Belongs to the FBPase class 1 family.</text>
</comment>
<evidence type="ECO:0000256" key="8">
    <source>
        <dbReference type="ARBA" id="ARBA00023277"/>
    </source>
</evidence>
<evidence type="ECO:0000256" key="4">
    <source>
        <dbReference type="ARBA" id="ARBA00022490"/>
    </source>
</evidence>
<dbReference type="PRINTS" id="PR00115">
    <property type="entry name" value="F16BPHPHTASE"/>
</dbReference>
<dbReference type="HAMAP" id="MF_01855">
    <property type="entry name" value="FBPase_class1"/>
    <property type="match status" value="1"/>
</dbReference>
<dbReference type="GO" id="GO:0000287">
    <property type="term" value="F:magnesium ion binding"/>
    <property type="evidence" value="ECO:0007669"/>
    <property type="project" value="UniProtKB-UniRule"/>
</dbReference>
<keyword evidence="7 9" id="KW-0460">Magnesium</keyword>
<keyword evidence="8 9" id="KW-0119">Carbohydrate metabolism</keyword>
<evidence type="ECO:0000256" key="9">
    <source>
        <dbReference type="HAMAP-Rule" id="MF_01855"/>
    </source>
</evidence>
<feature type="binding site" evidence="9">
    <location>
        <position position="96"/>
    </location>
    <ligand>
        <name>Mg(2+)</name>
        <dbReference type="ChEBI" id="CHEBI:18420"/>
        <label>2</label>
    </ligand>
</feature>
<dbReference type="AlphaFoldDB" id="A0A6B0GM84"/>
<keyword evidence="6 9" id="KW-0378">Hydrolase</keyword>
<comment type="subunit">
    <text evidence="9">Homotetramer.</text>
</comment>
<feature type="binding site" evidence="9">
    <location>
        <position position="223"/>
    </location>
    <ligand>
        <name>substrate</name>
    </ligand>
</feature>
<dbReference type="PROSITE" id="PS00124">
    <property type="entry name" value="FBPASE"/>
    <property type="match status" value="1"/>
</dbReference>
<dbReference type="SUPFAM" id="SSF56655">
    <property type="entry name" value="Carbohydrate phosphatase"/>
    <property type="match status" value="1"/>
</dbReference>
<accession>A0A6B0GM84</accession>
<evidence type="ECO:0000256" key="7">
    <source>
        <dbReference type="ARBA" id="ARBA00022842"/>
    </source>
</evidence>
<evidence type="ECO:0000313" key="14">
    <source>
        <dbReference type="Proteomes" id="UP000451471"/>
    </source>
</evidence>
<dbReference type="GO" id="GO:0042132">
    <property type="term" value="F:fructose 1,6-bisphosphate 1-phosphatase activity"/>
    <property type="evidence" value="ECO:0007669"/>
    <property type="project" value="UniProtKB-UniRule"/>
</dbReference>
<dbReference type="InterPro" id="IPR033391">
    <property type="entry name" value="FBPase_N"/>
</dbReference>
<dbReference type="GO" id="GO:0005986">
    <property type="term" value="P:sucrose biosynthetic process"/>
    <property type="evidence" value="ECO:0007669"/>
    <property type="project" value="TreeGrafter"/>
</dbReference>
<feature type="binding site" evidence="9">
    <location>
        <position position="253"/>
    </location>
    <ligand>
        <name>substrate</name>
    </ligand>
</feature>
<keyword evidence="4 9" id="KW-0963">Cytoplasm</keyword>
<dbReference type="Gene3D" id="3.40.190.80">
    <property type="match status" value="1"/>
</dbReference>
<comment type="pathway">
    <text evidence="2">Carbohydrate biosynthesis; Calvin cycle.</text>
</comment>
<dbReference type="PANTHER" id="PTHR11556:SF35">
    <property type="entry name" value="SEDOHEPTULOSE-1,7-BISPHOSPHATASE, CHLOROPLASTIC"/>
    <property type="match status" value="1"/>
</dbReference>
<dbReference type="RefSeq" id="WP_158202980.1">
    <property type="nucleotide sequence ID" value="NZ_WSZK01000006.1"/>
</dbReference>
<reference evidence="13 14" key="1">
    <citation type="submission" date="2019-12" db="EMBL/GenBank/DDBJ databases">
        <title>Halocatena pleomorpha gen. nov. sp. nov., an extremely halophilic archaeon of family Halobacteriaceae isolated from saltpan soil.</title>
        <authorList>
            <person name="Pal Y."/>
            <person name="Verma A."/>
            <person name="Krishnamurthi S."/>
            <person name="Kumar P."/>
        </authorList>
    </citation>
    <scope>NUCLEOTIDE SEQUENCE [LARGE SCALE GENOMIC DNA]</scope>
    <source>
        <strain evidence="13 14">JCM 16495</strain>
    </source>
</reference>
<evidence type="ECO:0000256" key="6">
    <source>
        <dbReference type="ARBA" id="ARBA00022801"/>
    </source>
</evidence>
<dbReference type="PIRSF" id="PIRSF000904">
    <property type="entry name" value="FBPtase_SBPase"/>
    <property type="match status" value="1"/>
</dbReference>
<evidence type="ECO:0000313" key="13">
    <source>
        <dbReference type="EMBL" id="MWG33245.1"/>
    </source>
</evidence>
<dbReference type="GO" id="GO:0005737">
    <property type="term" value="C:cytoplasm"/>
    <property type="evidence" value="ECO:0007669"/>
    <property type="project" value="UniProtKB-SubCell"/>
</dbReference>
<keyword evidence="14" id="KW-1185">Reference proteome</keyword>
<evidence type="ECO:0000256" key="10">
    <source>
        <dbReference type="RuleBase" id="RU000508"/>
    </source>
</evidence>
<comment type="subcellular location">
    <subcellularLocation>
        <location evidence="9">Cytoplasm</location>
    </subcellularLocation>
</comment>
<feature type="binding site" evidence="9">
    <location>
        <position position="96"/>
    </location>
    <ligand>
        <name>Mg(2+)</name>
        <dbReference type="ChEBI" id="CHEBI:18420"/>
        <label>1</label>
    </ligand>
</feature>
<dbReference type="PANTHER" id="PTHR11556">
    <property type="entry name" value="FRUCTOSE-1,6-BISPHOSPHATASE-RELATED"/>
    <property type="match status" value="1"/>
</dbReference>
<comment type="caution">
    <text evidence="9">Lacks conserved residue(s) required for the propagation of feature annotation.</text>
</comment>
<comment type="catalytic activity">
    <reaction evidence="1 9">
        <text>beta-D-fructose 1,6-bisphosphate + H2O = beta-D-fructose 6-phosphate + phosphate</text>
        <dbReference type="Rhea" id="RHEA:11064"/>
        <dbReference type="ChEBI" id="CHEBI:15377"/>
        <dbReference type="ChEBI" id="CHEBI:32966"/>
        <dbReference type="ChEBI" id="CHEBI:43474"/>
        <dbReference type="ChEBI" id="CHEBI:57634"/>
        <dbReference type="EC" id="3.1.3.11"/>
    </reaction>
</comment>
<sequence>MTADHATTDHPVVDAVFETVAQTAPEVRESLVGRRSYEAGENPSGEQQLEADLFADQLFEEALLALEGVGSYASEERDDVVEADEQGDDDYHLALDPLDGSSNVKSNNAMGTIVAVFDEPLPAGGDALVAAGYVLYGPLTTMVVACDGQVSEYTVIDSAAQRDAGDASGDGTEPRAVERTVNDADLTLPEDPTVYGFGGRVPEWTDDFAGYVGLVEDELKLRYGGAMIGDVNQVLTYGGIFGYPGLRHRSEGKLRLLFEGIPIAAIVEAAGGRSSDGSGSLLKRTPEELHERTPVFVGNDEFVERLELALE</sequence>